<dbReference type="PRINTS" id="PR01415">
    <property type="entry name" value="ANKYRIN"/>
</dbReference>
<gene>
    <name evidence="5" type="ORF">AOQ84DRAFT_277880</name>
</gene>
<feature type="non-terminal residue" evidence="5">
    <location>
        <position position="1"/>
    </location>
</feature>
<protein>
    <submittedName>
        <fullName evidence="5">Ankyrin</fullName>
    </submittedName>
</protein>
<evidence type="ECO:0000313" key="5">
    <source>
        <dbReference type="EMBL" id="OCL03238.1"/>
    </source>
</evidence>
<dbReference type="InterPro" id="IPR002110">
    <property type="entry name" value="Ankyrin_rpt"/>
</dbReference>
<dbReference type="Proteomes" id="UP000250140">
    <property type="component" value="Unassembled WGS sequence"/>
</dbReference>
<reference evidence="5 6" key="1">
    <citation type="journal article" date="2016" name="Nat. Commun.">
        <title>Ectomycorrhizal ecology is imprinted in the genome of the dominant symbiotic fungus Cenococcum geophilum.</title>
        <authorList>
            <consortium name="DOE Joint Genome Institute"/>
            <person name="Peter M."/>
            <person name="Kohler A."/>
            <person name="Ohm R.A."/>
            <person name="Kuo A."/>
            <person name="Krutzmann J."/>
            <person name="Morin E."/>
            <person name="Arend M."/>
            <person name="Barry K.W."/>
            <person name="Binder M."/>
            <person name="Choi C."/>
            <person name="Clum A."/>
            <person name="Copeland A."/>
            <person name="Grisel N."/>
            <person name="Haridas S."/>
            <person name="Kipfer T."/>
            <person name="LaButti K."/>
            <person name="Lindquist E."/>
            <person name="Lipzen A."/>
            <person name="Maire R."/>
            <person name="Meier B."/>
            <person name="Mihaltcheva S."/>
            <person name="Molinier V."/>
            <person name="Murat C."/>
            <person name="Poggeler S."/>
            <person name="Quandt C.A."/>
            <person name="Sperisen C."/>
            <person name="Tritt A."/>
            <person name="Tisserant E."/>
            <person name="Crous P.W."/>
            <person name="Henrissat B."/>
            <person name="Nehls U."/>
            <person name="Egli S."/>
            <person name="Spatafora J.W."/>
            <person name="Grigoriev I.V."/>
            <person name="Martin F.M."/>
        </authorList>
    </citation>
    <scope>NUCLEOTIDE SEQUENCE [LARGE SCALE GENOMIC DNA]</scope>
    <source>
        <strain evidence="5 6">CBS 207.34</strain>
    </source>
</reference>
<evidence type="ECO:0000256" key="3">
    <source>
        <dbReference type="PROSITE-ProRule" id="PRU00023"/>
    </source>
</evidence>
<feature type="repeat" description="ANK" evidence="3">
    <location>
        <begin position="46"/>
        <end position="75"/>
    </location>
</feature>
<accession>A0A8E2ERX0</accession>
<dbReference type="PROSITE" id="PS50297">
    <property type="entry name" value="ANK_REP_REGION"/>
    <property type="match status" value="2"/>
</dbReference>
<name>A0A8E2ERX0_9PEZI</name>
<evidence type="ECO:0000256" key="4">
    <source>
        <dbReference type="SAM" id="MobiDB-lite"/>
    </source>
</evidence>
<feature type="repeat" description="ANK" evidence="3">
    <location>
        <begin position="13"/>
        <end position="45"/>
    </location>
</feature>
<dbReference type="Pfam" id="PF12796">
    <property type="entry name" value="Ank_2"/>
    <property type="match status" value="1"/>
</dbReference>
<evidence type="ECO:0000256" key="1">
    <source>
        <dbReference type="ARBA" id="ARBA00022737"/>
    </source>
</evidence>
<sequence length="75" mass="7871">LGKGSNPNAISRSGQTPLHHAAKNGHNEVVQLLLQHKATIDCIDEEGATPLHRASEAGHASTMKLLLAAGADKDR</sequence>
<organism evidence="5 6">
    <name type="scientific">Glonium stellatum</name>
    <dbReference type="NCBI Taxonomy" id="574774"/>
    <lineage>
        <taxon>Eukaryota</taxon>
        <taxon>Fungi</taxon>
        <taxon>Dikarya</taxon>
        <taxon>Ascomycota</taxon>
        <taxon>Pezizomycotina</taxon>
        <taxon>Dothideomycetes</taxon>
        <taxon>Pleosporomycetidae</taxon>
        <taxon>Gloniales</taxon>
        <taxon>Gloniaceae</taxon>
        <taxon>Glonium</taxon>
    </lineage>
</organism>
<dbReference type="InterPro" id="IPR036770">
    <property type="entry name" value="Ankyrin_rpt-contain_sf"/>
</dbReference>
<dbReference type="SUPFAM" id="SSF48403">
    <property type="entry name" value="Ankyrin repeat"/>
    <property type="match status" value="1"/>
</dbReference>
<evidence type="ECO:0000256" key="2">
    <source>
        <dbReference type="ARBA" id="ARBA00023043"/>
    </source>
</evidence>
<keyword evidence="2 3" id="KW-0040">ANK repeat</keyword>
<feature type="compositionally biased region" description="Polar residues" evidence="4">
    <location>
        <begin position="1"/>
        <end position="16"/>
    </location>
</feature>
<dbReference type="Gene3D" id="1.25.40.20">
    <property type="entry name" value="Ankyrin repeat-containing domain"/>
    <property type="match status" value="1"/>
</dbReference>
<feature type="region of interest" description="Disordered" evidence="4">
    <location>
        <begin position="1"/>
        <end position="21"/>
    </location>
</feature>
<dbReference type="OrthoDB" id="539213at2759"/>
<dbReference type="SMART" id="SM00248">
    <property type="entry name" value="ANK"/>
    <property type="match status" value="2"/>
</dbReference>
<dbReference type="PROSITE" id="PS50088">
    <property type="entry name" value="ANK_REPEAT"/>
    <property type="match status" value="2"/>
</dbReference>
<keyword evidence="1" id="KW-0677">Repeat</keyword>
<dbReference type="EMBL" id="KV750785">
    <property type="protein sequence ID" value="OCL03238.1"/>
    <property type="molecule type" value="Genomic_DNA"/>
</dbReference>
<feature type="non-terminal residue" evidence="5">
    <location>
        <position position="75"/>
    </location>
</feature>
<evidence type="ECO:0000313" key="6">
    <source>
        <dbReference type="Proteomes" id="UP000250140"/>
    </source>
</evidence>
<keyword evidence="6" id="KW-1185">Reference proteome</keyword>
<dbReference type="PANTHER" id="PTHR24171">
    <property type="entry name" value="ANKYRIN REPEAT DOMAIN-CONTAINING PROTEIN 39-RELATED"/>
    <property type="match status" value="1"/>
</dbReference>
<dbReference type="AlphaFoldDB" id="A0A8E2ERX0"/>
<proteinExistence type="predicted"/>